<reference evidence="1" key="1">
    <citation type="journal article" date="2015" name="BMC Genomics">
        <title>Transcriptome profiling of a Rhizobium leguminosarum bv. trifolii rosR mutant reveals the role of the transcriptional regulator RosR in motility, synthesis of cell-surface components, and other cellular processes.</title>
        <authorList>
            <person name="Rachwal K."/>
            <person name="Matczynska E."/>
            <person name="Janczarek M."/>
        </authorList>
    </citation>
    <scope>NUCLEOTIDE SEQUENCE</scope>
    <source>
        <strain evidence="1">Rt24.2</strain>
    </source>
</reference>
<evidence type="ECO:0000313" key="1">
    <source>
        <dbReference type="EMBL" id="AOO91856.1"/>
    </source>
</evidence>
<name>A0A1B8R9B2_RHILT</name>
<dbReference type="RefSeq" id="WP_028734746.1">
    <property type="nucleotide sequence ID" value="NZ_MAMO01000050.1"/>
</dbReference>
<reference evidence="1" key="2">
    <citation type="journal article" date="2016" name="Front. Microbiol.">
        <title>The Regulatory Protein RosR Affects Rhizobium leguminosarum bv. trifolii Protein Profiles, Cell Surface Properties, and Symbiosis with Clover.</title>
        <authorList>
            <person name="Rachwal K."/>
            <person name="Boguszewska A."/>
            <person name="Kopcinska J."/>
            <person name="Karas M."/>
            <person name="Tchorzewski M."/>
            <person name="Janczarek M."/>
        </authorList>
    </citation>
    <scope>NUCLEOTIDE SEQUENCE</scope>
    <source>
        <strain evidence="1">Rt24.2</strain>
    </source>
</reference>
<protein>
    <submittedName>
        <fullName evidence="1">Uncharacterized protein</fullName>
    </submittedName>
</protein>
<organism evidence="1">
    <name type="scientific">Rhizobium leguminosarum bv. trifolii</name>
    <dbReference type="NCBI Taxonomy" id="386"/>
    <lineage>
        <taxon>Bacteria</taxon>
        <taxon>Pseudomonadati</taxon>
        <taxon>Pseudomonadota</taxon>
        <taxon>Alphaproteobacteria</taxon>
        <taxon>Hyphomicrobiales</taxon>
        <taxon>Rhizobiaceae</taxon>
        <taxon>Rhizobium/Agrobacterium group</taxon>
        <taxon>Rhizobium</taxon>
    </lineage>
</organism>
<accession>A0A1B8R9B2</accession>
<dbReference type="AlphaFoldDB" id="A0A1B8R9B2"/>
<sequence>MRTVFAYVVVSVLALAMVEGAVRAYEMSQAATSTEGVEGLLRSLPQTKISGREIGNQFLVHNVALFKRLPDPEAVHSAFVGSSRSKVLRPARFGFADAVNGSGNSYNEISYGLLLQAEIIRLQFPTLRKIYVEAPVLMRRRDGLSMERDHQKYFPLLLSLMPLIDQLDQAKQTKAEIINYETNGGSPDSHLLHLVRYRSDLRLTNLYRRLIGADGSIPVYDDPWFKTVRPNGERIDLSAAMNANPLPPIAREHPKIQRLADIRSNFPWNGLFDLFAIWGKAHNIQIVFYQPPVRSDALEFEKEYGLDLHVEDLKRVSEKYHIPFIDLEREGLGFAEDWSLFSDEDHMETCTGSTLLLEAILHGETMFEEDGQLFPAISRRAVESASSQELASCNGK</sequence>
<proteinExistence type="predicted"/>
<dbReference type="EMBL" id="KX489492">
    <property type="protein sequence ID" value="AOO91856.1"/>
    <property type="molecule type" value="Genomic_DNA"/>
</dbReference>